<gene>
    <name evidence="2" type="ORF">BN1012_Phect1595</name>
</gene>
<feature type="transmembrane region" description="Helical" evidence="1">
    <location>
        <begin position="12"/>
        <end position="35"/>
    </location>
</feature>
<evidence type="ECO:0000256" key="1">
    <source>
        <dbReference type="SAM" id="Phobius"/>
    </source>
</evidence>
<keyword evidence="1" id="KW-0812">Transmembrane</keyword>
<name>X5MFG9_9HYPH</name>
<dbReference type="AlphaFoldDB" id="X5MFG9"/>
<keyword evidence="3" id="KW-1185">Reference proteome</keyword>
<organism evidence="2 3">
    <name type="scientific">Candidatus Phaeomarinibacter ectocarpi</name>
    <dbReference type="NCBI Taxonomy" id="1458461"/>
    <lineage>
        <taxon>Bacteria</taxon>
        <taxon>Pseudomonadati</taxon>
        <taxon>Pseudomonadota</taxon>
        <taxon>Alphaproteobacteria</taxon>
        <taxon>Hyphomicrobiales</taxon>
        <taxon>Parvibaculaceae</taxon>
        <taxon>Candidatus Phaeomarinibacter</taxon>
    </lineage>
</organism>
<sequence>MLPLERLQNACVGAMKVAILVALAHFVLLIAVSFLTG</sequence>
<accession>X5MFG9</accession>
<keyword evidence="1" id="KW-1133">Transmembrane helix</keyword>
<reference evidence="2 3" key="1">
    <citation type="journal article" date="2014" name="Front. Genet.">
        <title>Genome and metabolic network of "Candidatus Phaeomarinobacter ectocarpi" Ec32, a new candidate genus of Alphaproteobacteria frequently associated with brown algae.</title>
        <authorList>
            <person name="Dittami S.M."/>
            <person name="Barbeyron T."/>
            <person name="Boyen C."/>
            <person name="Cambefort J."/>
            <person name="Collet G."/>
            <person name="Delage L."/>
            <person name="Gobet A."/>
            <person name="Groisillier A."/>
            <person name="Leblanc C."/>
            <person name="Michel G."/>
            <person name="Scornet D."/>
            <person name="Siegel A."/>
            <person name="Tapia J.E."/>
            <person name="Tonon T."/>
        </authorList>
    </citation>
    <scope>NUCLEOTIDE SEQUENCE [LARGE SCALE GENOMIC DNA]</scope>
    <source>
        <strain evidence="2 3">Ec32</strain>
    </source>
</reference>
<keyword evidence="1" id="KW-0472">Membrane</keyword>
<evidence type="ECO:0000313" key="3">
    <source>
        <dbReference type="Proteomes" id="UP000032160"/>
    </source>
</evidence>
<evidence type="ECO:0000313" key="2">
    <source>
        <dbReference type="EMBL" id="CDO59809.1"/>
    </source>
</evidence>
<dbReference type="Proteomes" id="UP000032160">
    <property type="component" value="Chromosome I"/>
</dbReference>
<dbReference type="EMBL" id="HG966617">
    <property type="protein sequence ID" value="CDO59809.1"/>
    <property type="molecule type" value="Genomic_DNA"/>
</dbReference>
<proteinExistence type="predicted"/>
<dbReference type="KEGG" id="pect:BN1012_Phect1595"/>
<protein>
    <submittedName>
        <fullName evidence="2">Uncharacterized protein</fullName>
    </submittedName>
</protein>
<dbReference type="HOGENOM" id="CLU_3341776_0_0_5"/>